<feature type="transmembrane region" description="Helical" evidence="1">
    <location>
        <begin position="179"/>
        <end position="201"/>
    </location>
</feature>
<reference evidence="2" key="1">
    <citation type="submission" date="2022-11" db="EMBL/GenBank/DDBJ databases">
        <authorList>
            <person name="Hyden B.L."/>
            <person name="Feng K."/>
            <person name="Yates T."/>
            <person name="Jawdy S."/>
            <person name="Smart L.B."/>
            <person name="Muchero W."/>
        </authorList>
    </citation>
    <scope>NUCLEOTIDE SEQUENCE</scope>
    <source>
        <tissue evidence="2">Shoot tip</tissue>
    </source>
</reference>
<dbReference type="AlphaFoldDB" id="A0A9Q0NTW5"/>
<comment type="caution">
    <text evidence="2">The sequence shown here is derived from an EMBL/GenBank/DDBJ whole genome shotgun (WGS) entry which is preliminary data.</text>
</comment>
<proteinExistence type="predicted"/>
<evidence type="ECO:0000313" key="3">
    <source>
        <dbReference type="Proteomes" id="UP001151529"/>
    </source>
</evidence>
<keyword evidence="1" id="KW-0812">Transmembrane</keyword>
<evidence type="ECO:0000313" key="2">
    <source>
        <dbReference type="EMBL" id="KAJ6675779.1"/>
    </source>
</evidence>
<keyword evidence="1" id="KW-1133">Transmembrane helix</keyword>
<feature type="transmembrane region" description="Helical" evidence="1">
    <location>
        <begin position="7"/>
        <end position="26"/>
    </location>
</feature>
<sequence>MTNSFKVVCLGVVIWVATGFVCYGLEKETAGAGQRWGAVRRCRVVIVGGGGTGFGEMLLSPYIVVGPLLFSSSSSSTAFLFVTVGRSLPPLFHHHRSLLFSSSLFHCRRRSVIVIIAFTNHHCQFFDNHHYCLTNPSSIGVFHRLLFTDCHRPIVIFNDLHSCLSLASLHRSSSSSSTIFIVVYHLFSFSGPLPTHMFFFNDRQADGGSSLFGGAALICSALFRIS</sequence>
<protein>
    <submittedName>
        <fullName evidence="2">Uncharacterized protein</fullName>
    </submittedName>
</protein>
<keyword evidence="1" id="KW-0472">Membrane</keyword>
<evidence type="ECO:0000256" key="1">
    <source>
        <dbReference type="SAM" id="Phobius"/>
    </source>
</evidence>
<feature type="transmembrane region" description="Helical" evidence="1">
    <location>
        <begin position="207"/>
        <end position="225"/>
    </location>
</feature>
<keyword evidence="3" id="KW-1185">Reference proteome</keyword>
<dbReference type="Proteomes" id="UP001151529">
    <property type="component" value="Chromosome 14"/>
</dbReference>
<dbReference type="EMBL" id="JAPFFL010000016">
    <property type="protein sequence ID" value="KAJ6675779.1"/>
    <property type="molecule type" value="Genomic_DNA"/>
</dbReference>
<name>A0A9Q0NTW5_SALVM</name>
<accession>A0A9Q0NTW5</accession>
<reference evidence="2" key="2">
    <citation type="journal article" date="2023" name="Int. J. Mol. Sci.">
        <title>De Novo Assembly and Annotation of 11 Diverse Shrub Willow (Salix) Genomes Reveals Novel Gene Organization in Sex-Linked Regions.</title>
        <authorList>
            <person name="Hyden B."/>
            <person name="Feng K."/>
            <person name="Yates T.B."/>
            <person name="Jawdy S."/>
            <person name="Cereghino C."/>
            <person name="Smart L.B."/>
            <person name="Muchero W."/>
        </authorList>
    </citation>
    <scope>NUCLEOTIDE SEQUENCE [LARGE SCALE GENOMIC DNA]</scope>
    <source>
        <tissue evidence="2">Shoot tip</tissue>
    </source>
</reference>
<organism evidence="2 3">
    <name type="scientific">Salix viminalis</name>
    <name type="common">Common osier</name>
    <name type="synonym">Basket willow</name>
    <dbReference type="NCBI Taxonomy" id="40686"/>
    <lineage>
        <taxon>Eukaryota</taxon>
        <taxon>Viridiplantae</taxon>
        <taxon>Streptophyta</taxon>
        <taxon>Embryophyta</taxon>
        <taxon>Tracheophyta</taxon>
        <taxon>Spermatophyta</taxon>
        <taxon>Magnoliopsida</taxon>
        <taxon>eudicotyledons</taxon>
        <taxon>Gunneridae</taxon>
        <taxon>Pentapetalae</taxon>
        <taxon>rosids</taxon>
        <taxon>fabids</taxon>
        <taxon>Malpighiales</taxon>
        <taxon>Salicaceae</taxon>
        <taxon>Saliceae</taxon>
        <taxon>Salix</taxon>
    </lineage>
</organism>
<gene>
    <name evidence="2" type="ORF">OIU85_011886</name>
</gene>